<accession>A0A9P0TZQ5</accession>
<protein>
    <submittedName>
        <fullName evidence="1">Uncharacterized protein</fullName>
    </submittedName>
</protein>
<name>A0A9P0TZQ5_PIEBR</name>
<reference evidence="1" key="1">
    <citation type="submission" date="2022-05" db="EMBL/GenBank/DDBJ databases">
        <authorList>
            <person name="Okamura Y."/>
        </authorList>
    </citation>
    <scope>NUCLEOTIDE SEQUENCE</scope>
</reference>
<evidence type="ECO:0000313" key="2">
    <source>
        <dbReference type="Proteomes" id="UP001152562"/>
    </source>
</evidence>
<dbReference type="Proteomes" id="UP001152562">
    <property type="component" value="Unassembled WGS sequence"/>
</dbReference>
<sequence length="180" mass="20279">MANALVNLTIKHKITITHKFLERGHTQMECDSVHSAIGRKLSNRVIHLPCDYVSVTKEARASNPYEVIQIDHSFVNNYADTSTWLYKTIRPGRKAGDPTICDYDMKIINVNSKFGGATHDSHICSASHVETYMQGLYENGEHVWLFGSEDHSVQDSTSTNDNRNALIRAMAMRNALVSRI</sequence>
<dbReference type="EMBL" id="CALOZG010000087">
    <property type="protein sequence ID" value="CAH4038863.1"/>
    <property type="molecule type" value="Genomic_DNA"/>
</dbReference>
<dbReference type="AlphaFoldDB" id="A0A9P0TZQ5"/>
<evidence type="ECO:0000313" key="1">
    <source>
        <dbReference type="EMBL" id="CAH4038863.1"/>
    </source>
</evidence>
<keyword evidence="2" id="KW-1185">Reference proteome</keyword>
<organism evidence="1 2">
    <name type="scientific">Pieris brassicae</name>
    <name type="common">White butterfly</name>
    <name type="synonym">Large white butterfly</name>
    <dbReference type="NCBI Taxonomy" id="7116"/>
    <lineage>
        <taxon>Eukaryota</taxon>
        <taxon>Metazoa</taxon>
        <taxon>Ecdysozoa</taxon>
        <taxon>Arthropoda</taxon>
        <taxon>Hexapoda</taxon>
        <taxon>Insecta</taxon>
        <taxon>Pterygota</taxon>
        <taxon>Neoptera</taxon>
        <taxon>Endopterygota</taxon>
        <taxon>Lepidoptera</taxon>
        <taxon>Glossata</taxon>
        <taxon>Ditrysia</taxon>
        <taxon>Papilionoidea</taxon>
        <taxon>Pieridae</taxon>
        <taxon>Pierinae</taxon>
        <taxon>Pieris</taxon>
    </lineage>
</organism>
<proteinExistence type="predicted"/>
<gene>
    <name evidence="1" type="ORF">PIBRA_LOCUS14349</name>
</gene>
<comment type="caution">
    <text evidence="1">The sequence shown here is derived from an EMBL/GenBank/DDBJ whole genome shotgun (WGS) entry which is preliminary data.</text>
</comment>